<evidence type="ECO:0000256" key="6">
    <source>
        <dbReference type="SAM" id="Phobius"/>
    </source>
</evidence>
<evidence type="ECO:0000256" key="3">
    <source>
        <dbReference type="ARBA" id="ARBA00022692"/>
    </source>
</evidence>
<feature type="transmembrane region" description="Helical" evidence="6">
    <location>
        <begin position="243"/>
        <end position="263"/>
    </location>
</feature>
<dbReference type="AlphaFoldDB" id="D8SX76"/>
<dbReference type="OrthoDB" id="30881at2759"/>
<dbReference type="PANTHER" id="PTHR13353">
    <property type="entry name" value="TRANSMEMBRANE PROTEIN 19"/>
    <property type="match status" value="1"/>
</dbReference>
<dbReference type="Gramene" id="EFJ11037">
    <property type="protein sequence ID" value="EFJ11037"/>
    <property type="gene ID" value="SELMODRAFT_126967"/>
</dbReference>
<proteinExistence type="inferred from homology"/>
<evidence type="ECO:0000256" key="1">
    <source>
        <dbReference type="ARBA" id="ARBA00004141"/>
    </source>
</evidence>
<evidence type="ECO:0000256" key="4">
    <source>
        <dbReference type="ARBA" id="ARBA00022989"/>
    </source>
</evidence>
<evidence type="ECO:0000256" key="5">
    <source>
        <dbReference type="ARBA" id="ARBA00023136"/>
    </source>
</evidence>
<organism evidence="8">
    <name type="scientific">Selaginella moellendorffii</name>
    <name type="common">Spikemoss</name>
    <dbReference type="NCBI Taxonomy" id="88036"/>
    <lineage>
        <taxon>Eukaryota</taxon>
        <taxon>Viridiplantae</taxon>
        <taxon>Streptophyta</taxon>
        <taxon>Embryophyta</taxon>
        <taxon>Tracheophyta</taxon>
        <taxon>Lycopodiopsida</taxon>
        <taxon>Selaginellales</taxon>
        <taxon>Selaginellaceae</taxon>
        <taxon>Selaginella</taxon>
    </lineage>
</organism>
<keyword evidence="3 6" id="KW-0812">Transmembrane</keyword>
<dbReference type="InParanoid" id="D8SX76"/>
<dbReference type="InterPro" id="IPR002794">
    <property type="entry name" value="DUF92_TMEM19"/>
</dbReference>
<evidence type="ECO:0000313" key="7">
    <source>
        <dbReference type="EMBL" id="EFJ11037.1"/>
    </source>
</evidence>
<keyword evidence="5 6" id="KW-0472">Membrane</keyword>
<dbReference type="Pfam" id="PF01940">
    <property type="entry name" value="DUF92"/>
    <property type="match status" value="1"/>
</dbReference>
<evidence type="ECO:0000313" key="8">
    <source>
        <dbReference type="Proteomes" id="UP000001514"/>
    </source>
</evidence>
<keyword evidence="8" id="KW-1185">Reference proteome</keyword>
<feature type="transmembrane region" description="Helical" evidence="6">
    <location>
        <begin position="107"/>
        <end position="126"/>
    </location>
</feature>
<name>D8SX76_SELML</name>
<evidence type="ECO:0000256" key="2">
    <source>
        <dbReference type="ARBA" id="ARBA00009012"/>
    </source>
</evidence>
<keyword evidence="4 6" id="KW-1133">Transmembrane helix</keyword>
<dbReference type="OMA" id="AYGKRTF"/>
<dbReference type="GO" id="GO:0009706">
    <property type="term" value="C:chloroplast inner membrane"/>
    <property type="evidence" value="ECO:0000318"/>
    <property type="project" value="GO_Central"/>
</dbReference>
<dbReference type="PANTHER" id="PTHR13353:SF5">
    <property type="entry name" value="TRANSMEMBRANE PROTEIN 19"/>
    <property type="match status" value="1"/>
</dbReference>
<gene>
    <name evidence="7" type="ORF">SELMODRAFT_126967</name>
</gene>
<protein>
    <recommendedName>
        <fullName evidence="9">TIGR00297 family protein</fullName>
    </recommendedName>
</protein>
<evidence type="ECO:0008006" key="9">
    <source>
        <dbReference type="Google" id="ProtNLM"/>
    </source>
</evidence>
<dbReference type="KEGG" id="smo:SELMODRAFT_126967"/>
<reference evidence="7 8" key="1">
    <citation type="journal article" date="2011" name="Science">
        <title>The Selaginella genome identifies genetic changes associated with the evolution of vascular plants.</title>
        <authorList>
            <person name="Banks J.A."/>
            <person name="Nishiyama T."/>
            <person name="Hasebe M."/>
            <person name="Bowman J.L."/>
            <person name="Gribskov M."/>
            <person name="dePamphilis C."/>
            <person name="Albert V.A."/>
            <person name="Aono N."/>
            <person name="Aoyama T."/>
            <person name="Ambrose B.A."/>
            <person name="Ashton N.W."/>
            <person name="Axtell M.J."/>
            <person name="Barker E."/>
            <person name="Barker M.S."/>
            <person name="Bennetzen J.L."/>
            <person name="Bonawitz N.D."/>
            <person name="Chapple C."/>
            <person name="Cheng C."/>
            <person name="Correa L.G."/>
            <person name="Dacre M."/>
            <person name="DeBarry J."/>
            <person name="Dreyer I."/>
            <person name="Elias M."/>
            <person name="Engstrom E.M."/>
            <person name="Estelle M."/>
            <person name="Feng L."/>
            <person name="Finet C."/>
            <person name="Floyd S.K."/>
            <person name="Frommer W.B."/>
            <person name="Fujita T."/>
            <person name="Gramzow L."/>
            <person name="Gutensohn M."/>
            <person name="Harholt J."/>
            <person name="Hattori M."/>
            <person name="Heyl A."/>
            <person name="Hirai T."/>
            <person name="Hiwatashi Y."/>
            <person name="Ishikawa M."/>
            <person name="Iwata M."/>
            <person name="Karol K.G."/>
            <person name="Koehler B."/>
            <person name="Kolukisaoglu U."/>
            <person name="Kubo M."/>
            <person name="Kurata T."/>
            <person name="Lalonde S."/>
            <person name="Li K."/>
            <person name="Li Y."/>
            <person name="Litt A."/>
            <person name="Lyons E."/>
            <person name="Manning G."/>
            <person name="Maruyama T."/>
            <person name="Michael T.P."/>
            <person name="Mikami K."/>
            <person name="Miyazaki S."/>
            <person name="Morinaga S."/>
            <person name="Murata T."/>
            <person name="Mueller-Roeber B."/>
            <person name="Nelson D.R."/>
            <person name="Obara M."/>
            <person name="Oguri Y."/>
            <person name="Olmstead R.G."/>
            <person name="Onodera N."/>
            <person name="Petersen B.L."/>
            <person name="Pils B."/>
            <person name="Prigge M."/>
            <person name="Rensing S.A."/>
            <person name="Riano-Pachon D.M."/>
            <person name="Roberts A.W."/>
            <person name="Sato Y."/>
            <person name="Scheller H.V."/>
            <person name="Schulz B."/>
            <person name="Schulz C."/>
            <person name="Shakirov E.V."/>
            <person name="Shibagaki N."/>
            <person name="Shinohara N."/>
            <person name="Shippen D.E."/>
            <person name="Soerensen I."/>
            <person name="Sotooka R."/>
            <person name="Sugimoto N."/>
            <person name="Sugita M."/>
            <person name="Sumikawa N."/>
            <person name="Tanurdzic M."/>
            <person name="Theissen G."/>
            <person name="Ulvskov P."/>
            <person name="Wakazuki S."/>
            <person name="Weng J.K."/>
            <person name="Willats W.W."/>
            <person name="Wipf D."/>
            <person name="Wolf P.G."/>
            <person name="Yang L."/>
            <person name="Zimmer A.D."/>
            <person name="Zhu Q."/>
            <person name="Mitros T."/>
            <person name="Hellsten U."/>
            <person name="Loque D."/>
            <person name="Otillar R."/>
            <person name="Salamov A."/>
            <person name="Schmutz J."/>
            <person name="Shapiro H."/>
            <person name="Lindquist E."/>
            <person name="Lucas S."/>
            <person name="Rokhsar D."/>
            <person name="Grigoriev I.V."/>
        </authorList>
    </citation>
    <scope>NUCLEOTIDE SEQUENCE [LARGE SCALE GENOMIC DNA]</scope>
</reference>
<comment type="subcellular location">
    <subcellularLocation>
        <location evidence="1">Membrane</location>
        <topology evidence="1">Multi-pass membrane protein</topology>
    </subcellularLocation>
</comment>
<sequence>MEEARSAIEVVRWAFSEDPASWGAAMVANGVIFALGFPLLRAGLTWPGVGNAYILGLVLWRAFGGQGLLVAAIYFCLGTGATKVKIKQKEAEGIAEKRSGKRGPASVWGSGSAGIVCALAAASGIGGSDFLPLWKLAFVASFSTKLSDTISSEIGKAYGKTTYLVTNFSIVPRGTEGAVSLEGTAAGLVASILLASAAWSLHEVDFSGAVICVISSQVANFFESYLGATLQGKPGFEWLNNDIVNVLNIAAGATLAILFKLSFM</sequence>
<dbReference type="Proteomes" id="UP000001514">
    <property type="component" value="Unassembled WGS sequence"/>
</dbReference>
<feature type="transmembrane region" description="Helical" evidence="6">
    <location>
        <begin position="52"/>
        <end position="77"/>
    </location>
</feature>
<dbReference type="HOGENOM" id="CLU_036918_0_1_1"/>
<comment type="similarity">
    <text evidence="2">Belongs to the TMEM19 family.</text>
</comment>
<dbReference type="FunCoup" id="D8SX76">
    <property type="interactions" value="392"/>
</dbReference>
<dbReference type="STRING" id="88036.D8SX76"/>
<dbReference type="eggNOG" id="ENOG502QU2J">
    <property type="taxonomic scope" value="Eukaryota"/>
</dbReference>
<dbReference type="EMBL" id="GL377650">
    <property type="protein sequence ID" value="EFJ11037.1"/>
    <property type="molecule type" value="Genomic_DNA"/>
</dbReference>
<feature type="transmembrane region" description="Helical" evidence="6">
    <location>
        <begin position="20"/>
        <end position="40"/>
    </location>
</feature>
<accession>D8SX76</accession>